<feature type="signal peptide" evidence="2">
    <location>
        <begin position="1"/>
        <end position="25"/>
    </location>
</feature>
<keyword evidence="4" id="KW-1185">Reference proteome</keyword>
<organism evidence="3 4">
    <name type="scientific">Paraburkholderia unamae</name>
    <dbReference type="NCBI Taxonomy" id="219649"/>
    <lineage>
        <taxon>Bacteria</taxon>
        <taxon>Pseudomonadati</taxon>
        <taxon>Pseudomonadota</taxon>
        <taxon>Betaproteobacteria</taxon>
        <taxon>Burkholderiales</taxon>
        <taxon>Burkholderiaceae</taxon>
        <taxon>Paraburkholderia</taxon>
    </lineage>
</organism>
<gene>
    <name evidence="3" type="ORF">C7402_11863</name>
</gene>
<name>A0ABX5KDN5_9BURK</name>
<dbReference type="RefSeq" id="WP_116613603.1">
    <property type="nucleotide sequence ID" value="NZ_QEOB01000018.1"/>
</dbReference>
<dbReference type="EMBL" id="QEOB01000018">
    <property type="protein sequence ID" value="PVX75131.1"/>
    <property type="molecule type" value="Genomic_DNA"/>
</dbReference>
<dbReference type="InterPro" id="IPR006059">
    <property type="entry name" value="SBP"/>
</dbReference>
<dbReference type="CDD" id="cd13589">
    <property type="entry name" value="PBP2_polyamine_RpCGA009"/>
    <property type="match status" value="1"/>
</dbReference>
<evidence type="ECO:0000256" key="2">
    <source>
        <dbReference type="SAM" id="SignalP"/>
    </source>
</evidence>
<protein>
    <submittedName>
        <fullName evidence="3">Spermidine/putrescine transport system substrate-binding protein</fullName>
    </submittedName>
</protein>
<comment type="caution">
    <text evidence="3">The sequence shown here is derived from an EMBL/GenBank/DDBJ whole genome shotgun (WGS) entry which is preliminary data.</text>
</comment>
<keyword evidence="1 2" id="KW-0732">Signal</keyword>
<evidence type="ECO:0000313" key="4">
    <source>
        <dbReference type="Proteomes" id="UP000245712"/>
    </source>
</evidence>
<dbReference type="Proteomes" id="UP000245712">
    <property type="component" value="Unassembled WGS sequence"/>
</dbReference>
<evidence type="ECO:0000313" key="3">
    <source>
        <dbReference type="EMBL" id="PVX75131.1"/>
    </source>
</evidence>
<dbReference type="PANTHER" id="PTHR30222">
    <property type="entry name" value="SPERMIDINE/PUTRESCINE-BINDING PERIPLASMIC PROTEIN"/>
    <property type="match status" value="1"/>
</dbReference>
<proteinExistence type="predicted"/>
<dbReference type="Pfam" id="PF13416">
    <property type="entry name" value="SBP_bac_8"/>
    <property type="match status" value="1"/>
</dbReference>
<feature type="chain" id="PRO_5047309224" evidence="2">
    <location>
        <begin position="26"/>
        <end position="347"/>
    </location>
</feature>
<dbReference type="SUPFAM" id="SSF53850">
    <property type="entry name" value="Periplasmic binding protein-like II"/>
    <property type="match status" value="1"/>
</dbReference>
<dbReference type="Gene3D" id="3.40.190.10">
    <property type="entry name" value="Periplasmic binding protein-like II"/>
    <property type="match status" value="2"/>
</dbReference>
<dbReference type="PANTHER" id="PTHR30222:SF2">
    <property type="entry name" value="ABC TRANSPORTER SUBSTRATE-BINDING PROTEIN"/>
    <property type="match status" value="1"/>
</dbReference>
<reference evidence="3 4" key="1">
    <citation type="submission" date="2018-05" db="EMBL/GenBank/DDBJ databases">
        <title>Genomic Encyclopedia of Type Strains, Phase IV (KMG-V): Genome sequencing to study the core and pangenomes of soil and plant-associated prokaryotes.</title>
        <authorList>
            <person name="Whitman W."/>
        </authorList>
    </citation>
    <scope>NUCLEOTIDE SEQUENCE [LARGE SCALE GENOMIC DNA]</scope>
    <source>
        <strain evidence="3 4">SCZa-39</strain>
    </source>
</reference>
<accession>A0ABX5KDN5</accession>
<sequence length="347" mass="37456">MRNTQWIGAVAVAVALQSLSCGAFARPLAVVNYGGTLAEAQQSAFIAPFQAATGIDVTASSYSGEQAKVKAMVDGQQVSWDVVEVESTDVGRGCDSGLYEHIDWSKIPQGAQLNAAAKTRCGVGIFAWANTFAYNSKLLQGTPTSWADFWNTQKFPGKRGMRKTARGNLEFALMADGVKPADVYKVLATPEGVDRAFRKLDALRPSIQWWDAGAQPAQFLVSGDVAMSTVFSGRIITAQKAGQPLDLVWNGAISDYDYWVIPKGSAMKDDALKFINYSIGADQQAAFLSKQPGGPANAQTLAKMSPAQLKNLPNTPEHAKVGVVNDREFWDEHGDDLDQRFAAWAAR</sequence>
<evidence type="ECO:0000256" key="1">
    <source>
        <dbReference type="ARBA" id="ARBA00022729"/>
    </source>
</evidence>